<dbReference type="NCBIfam" id="NF033446">
    <property type="entry name" value="BREX_PglZ_2"/>
    <property type="match status" value="1"/>
</dbReference>
<dbReference type="AlphaFoldDB" id="A0A3S3E1G3"/>
<dbReference type="Pfam" id="PF08665">
    <property type="entry name" value="PglZ"/>
    <property type="match status" value="1"/>
</dbReference>
<dbReference type="InterPro" id="IPR058880">
    <property type="entry name" value="PglZ_N"/>
</dbReference>
<evidence type="ECO:0000313" key="5">
    <source>
        <dbReference type="Proteomes" id="UP000284333"/>
    </source>
</evidence>
<dbReference type="InterPro" id="IPR017850">
    <property type="entry name" value="Alkaline_phosphatase_core_sf"/>
</dbReference>
<reference evidence="4 5" key="1">
    <citation type="submission" date="2018-11" db="EMBL/GenBank/DDBJ databases">
        <title>Rhodococcus spongicola sp. nov. and Rhodococcus xishaensis sp. nov. from marine sponges.</title>
        <authorList>
            <person name="Li L."/>
            <person name="Lin H.W."/>
        </authorList>
    </citation>
    <scope>NUCLEOTIDE SEQUENCE [LARGE SCALE GENOMIC DNA]</scope>
    <source>
        <strain evidence="4 5">LHW50502</strain>
    </source>
</reference>
<dbReference type="RefSeq" id="WP_127946807.1">
    <property type="nucleotide sequence ID" value="NZ_RKLN01000003.1"/>
</dbReference>
<evidence type="ECO:0000313" key="4">
    <source>
        <dbReference type="EMBL" id="RVW03694.1"/>
    </source>
</evidence>
<dbReference type="Pfam" id="PF25862">
    <property type="entry name" value="PglZ_1st"/>
    <property type="match status" value="1"/>
</dbReference>
<feature type="domain" description="Alkaline phosphatase-like protein PglZ C-terminal" evidence="3">
    <location>
        <begin position="792"/>
        <end position="889"/>
    </location>
</feature>
<dbReference type="InterPro" id="IPR058881">
    <property type="entry name" value="PglZ_2nd"/>
</dbReference>
<dbReference type="Pfam" id="PF25861">
    <property type="entry name" value="PglZ_2nd"/>
    <property type="match status" value="1"/>
</dbReference>
<evidence type="ECO:0000259" key="2">
    <source>
        <dbReference type="Pfam" id="PF25862"/>
    </source>
</evidence>
<dbReference type="Proteomes" id="UP000284333">
    <property type="component" value="Unassembled WGS sequence"/>
</dbReference>
<gene>
    <name evidence="4" type="primary">pglZ</name>
    <name evidence="4" type="ORF">EF834_08585</name>
</gene>
<dbReference type="EMBL" id="RKLN01000003">
    <property type="protein sequence ID" value="RVW03694.1"/>
    <property type="molecule type" value="Genomic_DNA"/>
</dbReference>
<evidence type="ECO:0000259" key="3">
    <source>
        <dbReference type="Pfam" id="PF25863"/>
    </source>
</evidence>
<dbReference type="Pfam" id="PF25863">
    <property type="entry name" value="PglZ_C"/>
    <property type="match status" value="1"/>
</dbReference>
<dbReference type="InterPro" id="IPR047992">
    <property type="entry name" value="BREX_PglZ"/>
</dbReference>
<organism evidence="4 5">
    <name type="scientific">Rhodococcus spongiicola</name>
    <dbReference type="NCBI Taxonomy" id="2487352"/>
    <lineage>
        <taxon>Bacteria</taxon>
        <taxon>Bacillati</taxon>
        <taxon>Actinomycetota</taxon>
        <taxon>Actinomycetes</taxon>
        <taxon>Mycobacteriales</taxon>
        <taxon>Nocardiaceae</taxon>
        <taxon>Rhodococcus</taxon>
    </lineage>
</organism>
<sequence>MSTLTATRPIIAAKLAKATEKRYRHGVLGLRATPTWDGGTFQHDGVPVTVAACPSTLAVWEALESRTDGQWLVILTPVDEKDLGDGVLAHLVDGRLLSPDPWDALRSTFAATTIEPALYRVSNDRALAIGLLATIPTTAITPAPGGVLTRGHAMAAVACGALAMTDDPVTEIDTLAILEWSRRAGVADDLARLRADGGAELVDATDSWLAERAGRLGPAVTALLAAGRITDLVPFGLVAGVLADNAPGAELARGMFLGRYGLTGLGVDDLGAWYRDTAGLVVGSLTARERLNVLEAAAAHVRELGIESLAERSELLPQGLTARLDALAKAVEETLSADPDTVPAAGTVNSVEAAWQEVTRHFLARTDPSCRAAEATVRLLRWLAVDAPAAGPGETTSLAELTDRYVQADGWVDAALAAARRGADHRALADTASRVIDRVAARRRGHDRRFAAALADTPQPTGLVVEQVLPTVVLPLAKAQPTLLLVVDALSVAAATELASAAAESGWSEAAVLKSSRRTGALAVLPTLTQRSRCSLLTGDLREGGDGAERAGFLDALRAAGLEADAGRSDPIFHKKALDTVPAGADLATEVANAIADTEGRPLVAAVLNYVDDTLHHTDPGGTVWAVDTITHLRPLLQAAQRAGRAVIVTSDHGHIIERRDSVKRERSNLYGQRAHGDLDCVEDGEIVVRGPRVLTDSGAVVLAVDETVRYGSVNAGYHGGASPAEAVVPVLALYTGEIPEPLSSLDPVEPQWWHTPVDVDAPPPVPMSSHAPEQAAPTLFDAEESAPETGGVAEQVLATKVFADQIRLAGRIVVREQQIRTLLAALLAAPARELTTARAAAILGLAPSRVGGALLQIKRVLDVEGYEVLLLGGGVVGVDEAALREQFGIGP</sequence>
<protein>
    <submittedName>
        <fullName evidence="4">BREX-2 system phosphatase PglZ</fullName>
    </submittedName>
</protein>
<feature type="domain" description="Alkaline phosphatase-like protein PglZ second" evidence="1">
    <location>
        <begin position="173"/>
        <end position="314"/>
    </location>
</feature>
<evidence type="ECO:0000259" key="1">
    <source>
        <dbReference type="Pfam" id="PF25861"/>
    </source>
</evidence>
<accession>A0A3S3E1G3</accession>
<dbReference type="SUPFAM" id="SSF53649">
    <property type="entry name" value="Alkaline phosphatase-like"/>
    <property type="match status" value="1"/>
</dbReference>
<dbReference type="OrthoDB" id="6725302at2"/>
<feature type="domain" description="Alkaline phosphatase-like protein PglZ N-terminal" evidence="2">
    <location>
        <begin position="12"/>
        <end position="99"/>
    </location>
</feature>
<keyword evidence="5" id="KW-1185">Reference proteome</keyword>
<dbReference type="InterPro" id="IPR058882">
    <property type="entry name" value="PglZ_C"/>
</dbReference>
<comment type="caution">
    <text evidence="4">The sequence shown here is derived from an EMBL/GenBank/DDBJ whole genome shotgun (WGS) entry which is preliminary data.</text>
</comment>
<name>A0A3S3E1G3_9NOCA</name>
<proteinExistence type="predicted"/>